<keyword evidence="5" id="KW-1015">Disulfide bond</keyword>
<dbReference type="GO" id="GO:0030001">
    <property type="term" value="P:metal ion transport"/>
    <property type="evidence" value="ECO:0007669"/>
    <property type="project" value="TreeGrafter"/>
</dbReference>
<dbReference type="EMBL" id="NEDP02004513">
    <property type="protein sequence ID" value="OWF45427.1"/>
    <property type="molecule type" value="Genomic_DNA"/>
</dbReference>
<dbReference type="STRING" id="6573.A0A210Q9K3"/>
<dbReference type="GO" id="GO:0007154">
    <property type="term" value="P:cell communication"/>
    <property type="evidence" value="ECO:0007669"/>
    <property type="project" value="InterPro"/>
</dbReference>
<dbReference type="Pfam" id="PF03160">
    <property type="entry name" value="Calx-beta"/>
    <property type="match status" value="2"/>
</dbReference>
<feature type="compositionally biased region" description="Gly residues" evidence="6">
    <location>
        <begin position="550"/>
        <end position="564"/>
    </location>
</feature>
<dbReference type="InterPro" id="IPR051171">
    <property type="entry name" value="CaCA"/>
</dbReference>
<dbReference type="PROSITE" id="PS50026">
    <property type="entry name" value="EGF_3"/>
    <property type="match status" value="2"/>
</dbReference>
<evidence type="ECO:0000256" key="6">
    <source>
        <dbReference type="SAM" id="MobiDB-lite"/>
    </source>
</evidence>
<sequence>MTYSVSESAGTVSFQLSRTGGLFGSVTVSWSTHDGTARYPSDFSRNSGVATFGNGQSTTTFSIGVVNDQVYESNESFTVTLSVAVSSTNVVIGTRREATVTITNDDAPCGGKCGPNARCDLTTQTCICNQGYRRFHGSTCQLPCGGPCGPNERCDSVTNQCVCIERYFKFRGSCVIPCGGPCGPNAQCDRVSNQCVCNTGYIRFQRACTLPCGGKCPSNSVCSSSDNRCHCNHGFQGDPYHDGCHLRSVVEFGQLIYTVSESAGTLSLQLRRTGGLFGSVTVSWSTQNGNANYPSDFSDNSGVATFGNGQSTTTFTIGIVNDQTYESPEAFKVTLSVSQGSNTNIVVIGERRVATVTIISDDPPCGGPCGLNARCDVHSQKCVCIEGYTLYDGSCQLPCGGPCGQNAYCNQATNQCVCNTGYFLYHGSCALPCNGACVYNAYCDKGSNTCKCNHGLVGDPTKKCGIPCDGRCGSFPHSHCDHSTNRCACDTGYAGNPYGSVGCVCNGGHSGGGGGGDSYVGGSSGGSFHGGSTGGSYAGSSTGDSYTGSSSGGSFHGSSSGGGYQPAHVGDY</sequence>
<dbReference type="AlphaFoldDB" id="A0A210Q9K3"/>
<keyword evidence="9" id="KW-1185">Reference proteome</keyword>
<organism evidence="8 9">
    <name type="scientific">Mizuhopecten yessoensis</name>
    <name type="common">Japanese scallop</name>
    <name type="synonym">Patinopecten yessoensis</name>
    <dbReference type="NCBI Taxonomy" id="6573"/>
    <lineage>
        <taxon>Eukaryota</taxon>
        <taxon>Metazoa</taxon>
        <taxon>Spiralia</taxon>
        <taxon>Lophotrochozoa</taxon>
        <taxon>Mollusca</taxon>
        <taxon>Bivalvia</taxon>
        <taxon>Autobranchia</taxon>
        <taxon>Pteriomorphia</taxon>
        <taxon>Pectinida</taxon>
        <taxon>Pectinoidea</taxon>
        <taxon>Pectinidae</taxon>
        <taxon>Mizuhopecten</taxon>
    </lineage>
</organism>
<keyword evidence="1" id="KW-0732">Signal</keyword>
<dbReference type="GO" id="GO:0016020">
    <property type="term" value="C:membrane"/>
    <property type="evidence" value="ECO:0007669"/>
    <property type="project" value="InterPro"/>
</dbReference>
<evidence type="ECO:0000256" key="5">
    <source>
        <dbReference type="PROSITE-ProRule" id="PRU00076"/>
    </source>
</evidence>
<dbReference type="InterPro" id="IPR000742">
    <property type="entry name" value="EGF"/>
</dbReference>
<dbReference type="SMART" id="SM00237">
    <property type="entry name" value="Calx_beta"/>
    <property type="match status" value="2"/>
</dbReference>
<dbReference type="InterPro" id="IPR003644">
    <property type="entry name" value="Calx_beta"/>
</dbReference>
<comment type="caution">
    <text evidence="5">Lacks conserved residue(s) required for the propagation of feature annotation.</text>
</comment>
<evidence type="ECO:0000256" key="3">
    <source>
        <dbReference type="ARBA" id="ARBA00022837"/>
    </source>
</evidence>
<accession>A0A210Q9K3</accession>
<dbReference type="PANTHER" id="PTHR11878">
    <property type="entry name" value="SODIUM/CALCIUM EXCHANGER"/>
    <property type="match status" value="1"/>
</dbReference>
<keyword evidence="4" id="KW-0406">Ion transport</keyword>
<comment type="caution">
    <text evidence="8">The sequence shown here is derived from an EMBL/GenBank/DDBJ whole genome shotgun (WGS) entry which is preliminary data.</text>
</comment>
<keyword evidence="2" id="KW-0677">Repeat</keyword>
<keyword evidence="5" id="KW-0245">EGF-like domain</keyword>
<dbReference type="Gene3D" id="2.60.40.2030">
    <property type="match status" value="2"/>
</dbReference>
<feature type="domain" description="EGF-like" evidence="7">
    <location>
        <begin position="361"/>
        <end position="396"/>
    </location>
</feature>
<dbReference type="OrthoDB" id="409374at2759"/>
<feature type="region of interest" description="Disordered" evidence="6">
    <location>
        <begin position="542"/>
        <end position="572"/>
    </location>
</feature>
<keyword evidence="8" id="KW-0675">Receptor</keyword>
<evidence type="ECO:0000256" key="1">
    <source>
        <dbReference type="ARBA" id="ARBA00022729"/>
    </source>
</evidence>
<dbReference type="PROSITE" id="PS01186">
    <property type="entry name" value="EGF_2"/>
    <property type="match status" value="2"/>
</dbReference>
<dbReference type="InterPro" id="IPR038081">
    <property type="entry name" value="CalX-like_sf"/>
</dbReference>
<dbReference type="SMART" id="SM00181">
    <property type="entry name" value="EGF"/>
    <property type="match status" value="8"/>
</dbReference>
<evidence type="ECO:0000256" key="4">
    <source>
        <dbReference type="ARBA" id="ARBA00023065"/>
    </source>
</evidence>
<keyword evidence="3" id="KW-0106">Calcium</keyword>
<evidence type="ECO:0000313" key="9">
    <source>
        <dbReference type="Proteomes" id="UP000242188"/>
    </source>
</evidence>
<keyword evidence="4" id="KW-0813">Transport</keyword>
<name>A0A210Q9K3_MIZYE</name>
<evidence type="ECO:0000256" key="2">
    <source>
        <dbReference type="ARBA" id="ARBA00022737"/>
    </source>
</evidence>
<dbReference type="SUPFAM" id="SSF141072">
    <property type="entry name" value="CalX-like"/>
    <property type="match status" value="2"/>
</dbReference>
<protein>
    <submittedName>
        <fullName evidence="8">G-protein coupled receptor 98</fullName>
    </submittedName>
</protein>
<feature type="domain" description="EGF-like" evidence="7">
    <location>
        <begin position="105"/>
        <end position="141"/>
    </location>
</feature>
<feature type="disulfide bond" evidence="5">
    <location>
        <begin position="109"/>
        <end position="119"/>
    </location>
</feature>
<evidence type="ECO:0000259" key="7">
    <source>
        <dbReference type="PROSITE" id="PS50026"/>
    </source>
</evidence>
<reference evidence="8 9" key="1">
    <citation type="journal article" date="2017" name="Nat. Ecol. Evol.">
        <title>Scallop genome provides insights into evolution of bilaterian karyotype and development.</title>
        <authorList>
            <person name="Wang S."/>
            <person name="Zhang J."/>
            <person name="Jiao W."/>
            <person name="Li J."/>
            <person name="Xun X."/>
            <person name="Sun Y."/>
            <person name="Guo X."/>
            <person name="Huan P."/>
            <person name="Dong B."/>
            <person name="Zhang L."/>
            <person name="Hu X."/>
            <person name="Sun X."/>
            <person name="Wang J."/>
            <person name="Zhao C."/>
            <person name="Wang Y."/>
            <person name="Wang D."/>
            <person name="Huang X."/>
            <person name="Wang R."/>
            <person name="Lv J."/>
            <person name="Li Y."/>
            <person name="Zhang Z."/>
            <person name="Liu B."/>
            <person name="Lu W."/>
            <person name="Hui Y."/>
            <person name="Liang J."/>
            <person name="Zhou Z."/>
            <person name="Hou R."/>
            <person name="Li X."/>
            <person name="Liu Y."/>
            <person name="Li H."/>
            <person name="Ning X."/>
            <person name="Lin Y."/>
            <person name="Zhao L."/>
            <person name="Xing Q."/>
            <person name="Dou J."/>
            <person name="Li Y."/>
            <person name="Mao J."/>
            <person name="Guo H."/>
            <person name="Dou H."/>
            <person name="Li T."/>
            <person name="Mu C."/>
            <person name="Jiang W."/>
            <person name="Fu Q."/>
            <person name="Fu X."/>
            <person name="Miao Y."/>
            <person name="Liu J."/>
            <person name="Yu Q."/>
            <person name="Li R."/>
            <person name="Liao H."/>
            <person name="Li X."/>
            <person name="Kong Y."/>
            <person name="Jiang Z."/>
            <person name="Chourrout D."/>
            <person name="Li R."/>
            <person name="Bao Z."/>
        </authorList>
    </citation>
    <scope>NUCLEOTIDE SEQUENCE [LARGE SCALE GENOMIC DNA]</scope>
    <source>
        <strain evidence="8 9">PY_sf001</strain>
    </source>
</reference>
<gene>
    <name evidence="8" type="ORF">KP79_PYT19292</name>
</gene>
<evidence type="ECO:0000313" key="8">
    <source>
        <dbReference type="EMBL" id="OWF45427.1"/>
    </source>
</evidence>
<proteinExistence type="predicted"/>
<feature type="disulfide bond" evidence="5">
    <location>
        <begin position="365"/>
        <end position="375"/>
    </location>
</feature>
<dbReference type="Proteomes" id="UP000242188">
    <property type="component" value="Unassembled WGS sequence"/>
</dbReference>
<dbReference type="PANTHER" id="PTHR11878:SF65">
    <property type="entry name" value="NA_CA-EXCHANGE PROTEIN, ISOFORM G"/>
    <property type="match status" value="1"/>
</dbReference>